<keyword evidence="5" id="KW-0539">Nucleus</keyword>
<protein>
    <recommendedName>
        <fullName evidence="8">BZIP domain-containing protein</fullName>
    </recommendedName>
</protein>
<evidence type="ECO:0000313" key="10">
    <source>
        <dbReference type="Proteomes" id="UP001075354"/>
    </source>
</evidence>
<dbReference type="PROSITE" id="PS00036">
    <property type="entry name" value="BZIP_BASIC"/>
    <property type="match status" value="1"/>
</dbReference>
<dbReference type="InterPro" id="IPR004827">
    <property type="entry name" value="bZIP"/>
</dbReference>
<dbReference type="PROSITE" id="PS50217">
    <property type="entry name" value="BZIP"/>
    <property type="match status" value="1"/>
</dbReference>
<dbReference type="InterPro" id="IPR046347">
    <property type="entry name" value="bZIP_sf"/>
</dbReference>
<keyword evidence="6" id="KW-0175">Coiled coil</keyword>
<feature type="compositionally biased region" description="Low complexity" evidence="7">
    <location>
        <begin position="496"/>
        <end position="515"/>
    </location>
</feature>
<accession>A0AAV7X4G0</accession>
<keyword evidence="3" id="KW-0238">DNA-binding</keyword>
<evidence type="ECO:0000256" key="2">
    <source>
        <dbReference type="ARBA" id="ARBA00023015"/>
    </source>
</evidence>
<feature type="region of interest" description="Disordered" evidence="7">
    <location>
        <begin position="450"/>
        <end position="469"/>
    </location>
</feature>
<comment type="subcellular location">
    <subcellularLocation>
        <location evidence="1">Nucleus</location>
    </subcellularLocation>
</comment>
<feature type="compositionally biased region" description="Polar residues" evidence="7">
    <location>
        <begin position="239"/>
        <end position="269"/>
    </location>
</feature>
<feature type="compositionally biased region" description="Low complexity" evidence="7">
    <location>
        <begin position="279"/>
        <end position="291"/>
    </location>
</feature>
<evidence type="ECO:0000256" key="3">
    <source>
        <dbReference type="ARBA" id="ARBA00023125"/>
    </source>
</evidence>
<keyword evidence="4" id="KW-0804">Transcription</keyword>
<dbReference type="GO" id="GO:0003677">
    <property type="term" value="F:DNA binding"/>
    <property type="evidence" value="ECO:0007669"/>
    <property type="project" value="UniProtKB-KW"/>
</dbReference>
<gene>
    <name evidence="9" type="ORF">ONE63_004621</name>
</gene>
<comment type="caution">
    <text evidence="9">The sequence shown here is derived from an EMBL/GenBank/DDBJ whole genome shotgun (WGS) entry which is preliminary data.</text>
</comment>
<evidence type="ECO:0000256" key="1">
    <source>
        <dbReference type="ARBA" id="ARBA00004123"/>
    </source>
</evidence>
<dbReference type="GO" id="GO:0003700">
    <property type="term" value="F:DNA-binding transcription factor activity"/>
    <property type="evidence" value="ECO:0007669"/>
    <property type="project" value="InterPro"/>
</dbReference>
<sequence>MANSDDEKQYPQNNVQHLSGVDQSRGFKKRDMLLNVGTKLDPDSTDQTPTPIRLIQKCEEMGLFQDLQTINPFEETFRKAAEGIRSGAAPLEVSSLAVPNNTDDSLHTPHVIFPNPNEVTKRRRPISPRDDLSIPIIQHDADPLHILDDSGDEADKLVVQQEADTSEDTQTSNVDVSDINDEAALGQIQFLLRMPNGKMVQLSSLPVEQMDSVTRGTKENDIPIIKVDSSFLKSAGDEGSQNSHRLGSTSIVPNISSNKIKGSSAVDSGSSKDADRSSNLTTLKKTNTLNDKMSIAKQKLKHRLMNNSCPATNSKSSPGAISSNEFHSASARVSSPEPELSHMDAKSGSGNDDAPHEMNWMEEKRKRNRAAAMRCREKRKTWVKELERRANEMLRTNGQLQHEVSMLRDEVAQLKTLLLAHRDCPVTQAMVQGKSGLPAGTNLHAPVPKTSAATKLQSSKGIASSPTIVIQTPAAPNNVKPRILLSDPPAKRKRLNSSTSSSSTNSPAASVSVVSSPPSSSPLHALVLPPKSSTVLNRSFMIPSVLVANPTTPTSTSLGTSHVIYSQFVPCLPAIAPNPVPSVVAPRQAYILPKAKSNPVPSGNGYAKVTRPEGKAHTTVLSTNVIKVNPNVVDRDNNDSDIEILDVK</sequence>
<evidence type="ECO:0000256" key="4">
    <source>
        <dbReference type="ARBA" id="ARBA00023163"/>
    </source>
</evidence>
<feature type="region of interest" description="Disordered" evidence="7">
    <location>
        <begin position="107"/>
        <end position="126"/>
    </location>
</feature>
<feature type="region of interest" description="Disordered" evidence="7">
    <location>
        <begin position="479"/>
        <end position="515"/>
    </location>
</feature>
<dbReference type="EMBL" id="JAPTSV010000016">
    <property type="protein sequence ID" value="KAJ1519322.1"/>
    <property type="molecule type" value="Genomic_DNA"/>
</dbReference>
<proteinExistence type="predicted"/>
<evidence type="ECO:0000256" key="6">
    <source>
        <dbReference type="SAM" id="Coils"/>
    </source>
</evidence>
<organism evidence="9 10">
    <name type="scientific">Megalurothrips usitatus</name>
    <name type="common">bean blossom thrips</name>
    <dbReference type="NCBI Taxonomy" id="439358"/>
    <lineage>
        <taxon>Eukaryota</taxon>
        <taxon>Metazoa</taxon>
        <taxon>Ecdysozoa</taxon>
        <taxon>Arthropoda</taxon>
        <taxon>Hexapoda</taxon>
        <taxon>Insecta</taxon>
        <taxon>Pterygota</taxon>
        <taxon>Neoptera</taxon>
        <taxon>Paraneoptera</taxon>
        <taxon>Thysanoptera</taxon>
        <taxon>Terebrantia</taxon>
        <taxon>Thripoidea</taxon>
        <taxon>Thripidae</taxon>
        <taxon>Megalurothrips</taxon>
    </lineage>
</organism>
<dbReference type="SMART" id="SM00338">
    <property type="entry name" value="BRLZ"/>
    <property type="match status" value="1"/>
</dbReference>
<dbReference type="GO" id="GO:0005634">
    <property type="term" value="C:nucleus"/>
    <property type="evidence" value="ECO:0007669"/>
    <property type="project" value="UniProtKB-SubCell"/>
</dbReference>
<feature type="region of interest" description="Disordered" evidence="7">
    <location>
        <begin position="233"/>
        <end position="291"/>
    </location>
</feature>
<evidence type="ECO:0000313" key="9">
    <source>
        <dbReference type="EMBL" id="KAJ1519322.1"/>
    </source>
</evidence>
<reference evidence="9" key="1">
    <citation type="submission" date="2022-12" db="EMBL/GenBank/DDBJ databases">
        <title>Chromosome-level genome assembly of the bean flower thrips Megalurothrips usitatus.</title>
        <authorList>
            <person name="Ma L."/>
            <person name="Liu Q."/>
            <person name="Li H."/>
            <person name="Cai W."/>
        </authorList>
    </citation>
    <scope>NUCLEOTIDE SEQUENCE</scope>
    <source>
        <strain evidence="9">Cailab_2022a</strain>
    </source>
</reference>
<evidence type="ECO:0000256" key="5">
    <source>
        <dbReference type="ARBA" id="ARBA00023242"/>
    </source>
</evidence>
<feature type="coiled-coil region" evidence="6">
    <location>
        <begin position="383"/>
        <end position="417"/>
    </location>
</feature>
<keyword evidence="10" id="KW-1185">Reference proteome</keyword>
<dbReference type="InterPro" id="IPR051027">
    <property type="entry name" value="bZIP_transcription_factors"/>
</dbReference>
<feature type="region of interest" description="Disordered" evidence="7">
    <location>
        <begin position="305"/>
        <end position="356"/>
    </location>
</feature>
<dbReference type="AlphaFoldDB" id="A0AAV7X4G0"/>
<dbReference type="FunFam" id="1.20.5.170:FF:000010">
    <property type="entry name" value="Cyclic AMP-dependent transcription factor ATF-2"/>
    <property type="match status" value="1"/>
</dbReference>
<feature type="domain" description="BZIP" evidence="8">
    <location>
        <begin position="362"/>
        <end position="421"/>
    </location>
</feature>
<name>A0AAV7X4G0_9NEOP</name>
<dbReference type="Pfam" id="PF00170">
    <property type="entry name" value="bZIP_1"/>
    <property type="match status" value="1"/>
</dbReference>
<dbReference type="CDD" id="cd14687">
    <property type="entry name" value="bZIP_ATF2"/>
    <property type="match status" value="1"/>
</dbReference>
<evidence type="ECO:0000259" key="8">
    <source>
        <dbReference type="PROSITE" id="PS50217"/>
    </source>
</evidence>
<feature type="region of interest" description="Disordered" evidence="7">
    <location>
        <begin position="1"/>
        <end position="27"/>
    </location>
</feature>
<feature type="compositionally biased region" description="Polar residues" evidence="7">
    <location>
        <begin position="305"/>
        <end position="333"/>
    </location>
</feature>
<feature type="compositionally biased region" description="Polar residues" evidence="7">
    <location>
        <begin position="451"/>
        <end position="469"/>
    </location>
</feature>
<keyword evidence="2" id="KW-0805">Transcription regulation</keyword>
<dbReference type="Proteomes" id="UP001075354">
    <property type="component" value="Chromosome 16"/>
</dbReference>
<evidence type="ECO:0000256" key="7">
    <source>
        <dbReference type="SAM" id="MobiDB-lite"/>
    </source>
</evidence>
<dbReference type="SUPFAM" id="SSF57959">
    <property type="entry name" value="Leucine zipper domain"/>
    <property type="match status" value="1"/>
</dbReference>
<dbReference type="PANTHER" id="PTHR19304">
    <property type="entry name" value="CYCLIC-AMP RESPONSE ELEMENT BINDING PROTEIN"/>
    <property type="match status" value="1"/>
</dbReference>
<dbReference type="Gene3D" id="1.20.5.170">
    <property type="match status" value="1"/>
</dbReference>